<dbReference type="Gene3D" id="2.60.40.10">
    <property type="entry name" value="Immunoglobulins"/>
    <property type="match status" value="2"/>
</dbReference>
<sequence>MKKVLVYISLVLSLVYSCSGGGDGPDGGSNEAPSQPTQVYPDNNTLCLENTIDFQWNPSVDAENQVITYKLQVSENNLFSTIAEERTTTSTSTIITLEKGKSFYWRVKAIDSENTESSFSSIYQFLTEGNGVSNHLPFSPELISPAFNSLVNDLTTTLSWSASDVDNDNLTFDVYLDTFNPPSTKVSENQTATTYDANLSSATKYFWKIVVKDEHGAQSLGQTWNFRVN</sequence>
<proteinExistence type="predicted"/>
<comment type="caution">
    <text evidence="2">The sequence shown here is derived from an EMBL/GenBank/DDBJ whole genome shotgun (WGS) entry which is preliminary data.</text>
</comment>
<dbReference type="SUPFAM" id="SSF49265">
    <property type="entry name" value="Fibronectin type III"/>
    <property type="match status" value="1"/>
</dbReference>
<feature type="domain" description="Fibronectin type-III" evidence="1">
    <location>
        <begin position="32"/>
        <end position="130"/>
    </location>
</feature>
<name>A0A8J6QFU7_9FLAO</name>
<organism evidence="2 3">
    <name type="scientific">Aestuariibaculum suncheonense</name>
    <dbReference type="NCBI Taxonomy" id="1028745"/>
    <lineage>
        <taxon>Bacteria</taxon>
        <taxon>Pseudomonadati</taxon>
        <taxon>Bacteroidota</taxon>
        <taxon>Flavobacteriia</taxon>
        <taxon>Flavobacteriales</taxon>
        <taxon>Flavobacteriaceae</taxon>
    </lineage>
</organism>
<protein>
    <recommendedName>
        <fullName evidence="1">Fibronectin type-III domain-containing protein</fullName>
    </recommendedName>
</protein>
<dbReference type="Proteomes" id="UP000602057">
    <property type="component" value="Unassembled WGS sequence"/>
</dbReference>
<reference evidence="2" key="2">
    <citation type="submission" date="2020-09" db="EMBL/GenBank/DDBJ databases">
        <authorList>
            <person name="Wu Z."/>
        </authorList>
    </citation>
    <scope>NUCLEOTIDE SEQUENCE</scope>
    <source>
        <strain evidence="2">SC17</strain>
    </source>
</reference>
<accession>A0A8J6QFU7</accession>
<dbReference type="AlphaFoldDB" id="A0A8J6QFU7"/>
<dbReference type="InterPro" id="IPR036116">
    <property type="entry name" value="FN3_sf"/>
</dbReference>
<dbReference type="EMBL" id="JACVXC010000001">
    <property type="protein sequence ID" value="MBD0834801.1"/>
    <property type="molecule type" value="Genomic_DNA"/>
</dbReference>
<dbReference type="RefSeq" id="WP_188215256.1">
    <property type="nucleotide sequence ID" value="NZ_JACVXC010000001.1"/>
</dbReference>
<evidence type="ECO:0000313" key="3">
    <source>
        <dbReference type="Proteomes" id="UP000602057"/>
    </source>
</evidence>
<dbReference type="InterPro" id="IPR013783">
    <property type="entry name" value="Ig-like_fold"/>
</dbReference>
<keyword evidence="3" id="KW-1185">Reference proteome</keyword>
<gene>
    <name evidence="2" type="ORF">ICJ84_05095</name>
</gene>
<dbReference type="PROSITE" id="PS50853">
    <property type="entry name" value="FN3"/>
    <property type="match status" value="1"/>
</dbReference>
<evidence type="ECO:0000313" key="2">
    <source>
        <dbReference type="EMBL" id="MBD0834801.1"/>
    </source>
</evidence>
<reference evidence="2" key="1">
    <citation type="journal article" date="2013" name="Int. J. Syst. Evol. Microbiol.">
        <title>Aestuariibaculum suncheonense gen. nov., sp. nov., a marine bacterium of the family Flavobacteriaceae isolated from a tidal flat and emended descriptions of the genera Gaetbulibacter and Tamlana.</title>
        <authorList>
            <person name="Jeong S.H."/>
            <person name="Park M.S."/>
            <person name="Jin H.M."/>
            <person name="Lee K."/>
            <person name="Park W."/>
            <person name="Jeon C.O."/>
        </authorList>
    </citation>
    <scope>NUCLEOTIDE SEQUENCE</scope>
    <source>
        <strain evidence="2">SC17</strain>
    </source>
</reference>
<evidence type="ECO:0000259" key="1">
    <source>
        <dbReference type="PROSITE" id="PS50853"/>
    </source>
</evidence>
<dbReference type="InterPro" id="IPR003961">
    <property type="entry name" value="FN3_dom"/>
</dbReference>
<dbReference type="PROSITE" id="PS51257">
    <property type="entry name" value="PROKAR_LIPOPROTEIN"/>
    <property type="match status" value="1"/>
</dbReference>